<keyword evidence="3" id="KW-1185">Reference proteome</keyword>
<gene>
    <name evidence="2" type="ORF">SEVIR_9G054800v2</name>
</gene>
<evidence type="ECO:0000313" key="3">
    <source>
        <dbReference type="Proteomes" id="UP000298652"/>
    </source>
</evidence>
<evidence type="ECO:0000256" key="1">
    <source>
        <dbReference type="SAM" id="Coils"/>
    </source>
</evidence>
<evidence type="ECO:0000313" key="2">
    <source>
        <dbReference type="EMBL" id="TKV90825.1"/>
    </source>
</evidence>
<name>A0A4V6D0G1_SETVI</name>
<dbReference type="EMBL" id="CM016560">
    <property type="protein sequence ID" value="TKV90825.1"/>
    <property type="molecule type" value="Genomic_DNA"/>
</dbReference>
<sequence length="69" mass="8244">MTLRYPKTRHLGPSGSFSAPAWWTLILPEESKRHNLKRWTILALKEEERLRLDMEIQRLKLRLSSLQSE</sequence>
<protein>
    <submittedName>
        <fullName evidence="2">Uncharacterized protein</fullName>
    </submittedName>
</protein>
<dbReference type="Gramene" id="TKV90825">
    <property type="protein sequence ID" value="TKV90825"/>
    <property type="gene ID" value="SEVIR_9G054800v2"/>
</dbReference>
<accession>A0A4V6D0G1</accession>
<dbReference type="Proteomes" id="UP000298652">
    <property type="component" value="Chromosome 9"/>
</dbReference>
<dbReference type="AlphaFoldDB" id="A0A4V6D0G1"/>
<keyword evidence="1" id="KW-0175">Coiled coil</keyword>
<feature type="coiled-coil region" evidence="1">
    <location>
        <begin position="42"/>
        <end position="69"/>
    </location>
</feature>
<organism evidence="2 3">
    <name type="scientific">Setaria viridis</name>
    <name type="common">Green bristlegrass</name>
    <name type="synonym">Setaria italica subsp. viridis</name>
    <dbReference type="NCBI Taxonomy" id="4556"/>
    <lineage>
        <taxon>Eukaryota</taxon>
        <taxon>Viridiplantae</taxon>
        <taxon>Streptophyta</taxon>
        <taxon>Embryophyta</taxon>
        <taxon>Tracheophyta</taxon>
        <taxon>Spermatophyta</taxon>
        <taxon>Magnoliopsida</taxon>
        <taxon>Liliopsida</taxon>
        <taxon>Poales</taxon>
        <taxon>Poaceae</taxon>
        <taxon>PACMAD clade</taxon>
        <taxon>Panicoideae</taxon>
        <taxon>Panicodae</taxon>
        <taxon>Paniceae</taxon>
        <taxon>Cenchrinae</taxon>
        <taxon>Setaria</taxon>
    </lineage>
</organism>
<reference evidence="2" key="1">
    <citation type="submission" date="2019-03" db="EMBL/GenBank/DDBJ databases">
        <title>WGS assembly of Setaria viridis.</title>
        <authorList>
            <person name="Huang P."/>
            <person name="Jenkins J."/>
            <person name="Grimwood J."/>
            <person name="Barry K."/>
            <person name="Healey A."/>
            <person name="Mamidi S."/>
            <person name="Sreedasyam A."/>
            <person name="Shu S."/>
            <person name="Feldman M."/>
            <person name="Wu J."/>
            <person name="Yu Y."/>
            <person name="Chen C."/>
            <person name="Johnson J."/>
            <person name="Rokhsar D."/>
            <person name="Baxter I."/>
            <person name="Schmutz J."/>
            <person name="Brutnell T."/>
            <person name="Kellogg E."/>
        </authorList>
    </citation>
    <scope>NUCLEOTIDE SEQUENCE [LARGE SCALE GENOMIC DNA]</scope>
</reference>
<proteinExistence type="predicted"/>